<dbReference type="GO" id="GO:0005634">
    <property type="term" value="C:nucleus"/>
    <property type="evidence" value="ECO:0007669"/>
    <property type="project" value="UniProtKB-SubCell"/>
</dbReference>
<name>A0A401GRG7_9APHY</name>
<evidence type="ECO:0000256" key="8">
    <source>
        <dbReference type="RuleBase" id="RU004020"/>
    </source>
</evidence>
<comment type="caution">
    <text evidence="10">The sequence shown here is derived from an EMBL/GenBank/DDBJ whole genome shotgun (WGS) entry which is preliminary data.</text>
</comment>
<dbReference type="Gene3D" id="1.10.10.10">
    <property type="entry name" value="Winged helix-like DNA-binding domain superfamily/Winged helix DNA-binding domain"/>
    <property type="match status" value="1"/>
</dbReference>
<feature type="domain" description="HSF-type DNA-binding" evidence="9">
    <location>
        <begin position="11"/>
        <end position="90"/>
    </location>
</feature>
<evidence type="ECO:0000256" key="6">
    <source>
        <dbReference type="ARBA" id="ARBA00023242"/>
    </source>
</evidence>
<evidence type="ECO:0000256" key="3">
    <source>
        <dbReference type="ARBA" id="ARBA00023015"/>
    </source>
</evidence>
<keyword evidence="3" id="KW-0805">Transcription regulation</keyword>
<keyword evidence="6" id="KW-0539">Nucleus</keyword>
<protein>
    <recommendedName>
        <fullName evidence="9">HSF-type DNA-binding domain-containing protein</fullName>
    </recommendedName>
</protein>
<comment type="similarity">
    <text evidence="2 8">Belongs to the HSF family.</text>
</comment>
<dbReference type="InterPro" id="IPR000232">
    <property type="entry name" value="HSF_DNA-bd"/>
</dbReference>
<organism evidence="10 11">
    <name type="scientific">Sparassis crispa</name>
    <dbReference type="NCBI Taxonomy" id="139825"/>
    <lineage>
        <taxon>Eukaryota</taxon>
        <taxon>Fungi</taxon>
        <taxon>Dikarya</taxon>
        <taxon>Basidiomycota</taxon>
        <taxon>Agaricomycotina</taxon>
        <taxon>Agaricomycetes</taxon>
        <taxon>Polyporales</taxon>
        <taxon>Sparassidaceae</taxon>
        <taxon>Sparassis</taxon>
    </lineage>
</organism>
<dbReference type="SMART" id="SM00415">
    <property type="entry name" value="HSF"/>
    <property type="match status" value="1"/>
</dbReference>
<dbReference type="Proteomes" id="UP000287166">
    <property type="component" value="Unassembled WGS sequence"/>
</dbReference>
<evidence type="ECO:0000259" key="9">
    <source>
        <dbReference type="SMART" id="SM00415"/>
    </source>
</evidence>
<reference evidence="10 11" key="1">
    <citation type="journal article" date="2018" name="Sci. Rep.">
        <title>Genome sequence of the cauliflower mushroom Sparassis crispa (Hanabiratake) and its association with beneficial usage.</title>
        <authorList>
            <person name="Kiyama R."/>
            <person name="Furutani Y."/>
            <person name="Kawaguchi K."/>
            <person name="Nakanishi T."/>
        </authorList>
    </citation>
    <scope>NUCLEOTIDE SEQUENCE [LARGE SCALE GENOMIC DNA]</scope>
</reference>
<dbReference type="FunFam" id="1.10.10.10:FF:000027">
    <property type="entry name" value="Heat shock transcription factor 1"/>
    <property type="match status" value="1"/>
</dbReference>
<dbReference type="AlphaFoldDB" id="A0A401GRG7"/>
<dbReference type="GO" id="GO:0043565">
    <property type="term" value="F:sequence-specific DNA binding"/>
    <property type="evidence" value="ECO:0007669"/>
    <property type="project" value="InterPro"/>
</dbReference>
<comment type="subcellular location">
    <subcellularLocation>
        <location evidence="1">Nucleus</location>
    </subcellularLocation>
</comment>
<evidence type="ECO:0000313" key="10">
    <source>
        <dbReference type="EMBL" id="GBE84314.1"/>
    </source>
</evidence>
<dbReference type="SUPFAM" id="SSF46785">
    <property type="entry name" value="Winged helix' DNA-binding domain"/>
    <property type="match status" value="1"/>
</dbReference>
<keyword evidence="5" id="KW-0804">Transcription</keyword>
<dbReference type="PANTHER" id="PTHR10015">
    <property type="entry name" value="HEAT SHOCK TRANSCRIPTION FACTOR"/>
    <property type="match status" value="1"/>
</dbReference>
<dbReference type="STRING" id="139825.A0A401GRG7"/>
<evidence type="ECO:0000256" key="1">
    <source>
        <dbReference type="ARBA" id="ARBA00004123"/>
    </source>
</evidence>
<evidence type="ECO:0000313" key="11">
    <source>
        <dbReference type="Proteomes" id="UP000287166"/>
    </source>
</evidence>
<dbReference type="InParanoid" id="A0A401GRG7"/>
<evidence type="ECO:0000256" key="2">
    <source>
        <dbReference type="ARBA" id="ARBA00006403"/>
    </source>
</evidence>
<evidence type="ECO:0000256" key="7">
    <source>
        <dbReference type="ARBA" id="ARBA00062171"/>
    </source>
</evidence>
<dbReference type="EMBL" id="BFAD01000006">
    <property type="protein sequence ID" value="GBE84314.1"/>
    <property type="molecule type" value="Genomic_DNA"/>
</dbReference>
<dbReference type="GeneID" id="38781231"/>
<dbReference type="InterPro" id="IPR036388">
    <property type="entry name" value="WH-like_DNA-bd_sf"/>
</dbReference>
<evidence type="ECO:0000256" key="5">
    <source>
        <dbReference type="ARBA" id="ARBA00023163"/>
    </source>
</evidence>
<dbReference type="Pfam" id="PF00447">
    <property type="entry name" value="HSF_DNA-bind"/>
    <property type="match status" value="1"/>
</dbReference>
<gene>
    <name evidence="10" type="ORF">SCP_0602920</name>
</gene>
<comment type="subunit">
    <text evidence="7">Homotrimer. Homotrimerization increases the affinity of HSF1 to DNA. Interacts with transcriptional coregulator SSA1 on chromatin.</text>
</comment>
<dbReference type="OrthoDB" id="60033at2759"/>
<keyword evidence="4" id="KW-0238">DNA-binding</keyword>
<dbReference type="InterPro" id="IPR036390">
    <property type="entry name" value="WH_DNA-bd_sf"/>
</dbReference>
<keyword evidence="11" id="KW-1185">Reference proteome</keyword>
<dbReference type="GO" id="GO:0003700">
    <property type="term" value="F:DNA-binding transcription factor activity"/>
    <property type="evidence" value="ECO:0007669"/>
    <property type="project" value="InterPro"/>
</dbReference>
<proteinExistence type="inferred from homology"/>
<dbReference type="PRINTS" id="PR00056">
    <property type="entry name" value="HSFDOMAIN"/>
</dbReference>
<evidence type="ECO:0000256" key="4">
    <source>
        <dbReference type="ARBA" id="ARBA00023125"/>
    </source>
</evidence>
<dbReference type="RefSeq" id="XP_027615227.1">
    <property type="nucleotide sequence ID" value="XM_027759426.1"/>
</dbReference>
<dbReference type="PANTHER" id="PTHR10015:SF427">
    <property type="entry name" value="HEAT SHOCK FACTOR PROTEIN"/>
    <property type="match status" value="1"/>
</dbReference>
<accession>A0A401GRG7</accession>
<sequence>MSLMLLGKPLGTNNFVTMLYQMINDPKSAQFIMWMELGTRFVVSNVGEFSRSILGSHFKHNNFSSFVHQLNMYGFHKINCMSGPTHVYYCSPTAS</sequence>